<accession>Q2W8Z7</accession>
<dbReference type="SUPFAM" id="SSF48403">
    <property type="entry name" value="Ankyrin repeat"/>
    <property type="match status" value="1"/>
</dbReference>
<sequence length="321" mass="34256">MSKHTVIAAACALLLAAGTGAWFLAGRTPASGGDELAAVPGDGLVTFARIQTEMNRAGAGRPALPADANADKLEAIGGALREFLAGNTVKASNMLDDIDAEIDLRVPTDEQVAADPLLADKEEWLVSYFELLPDAPQGKGVKADTYVFIRYALTLRKVEAILLAETMPSTKGYDLVARKSEPEPSVFDGMNLRFPCRIVTNHRALLEEAAKRMGPLMGGPLTDCPTPKGRESDFNLLERIARDPAGALTSVSNGHGHLPRDLKTPLMTAAAKGRLADVEKAMKAGADPHRADARGRTALHYLLGNQTLPADERAQAIKLLY</sequence>
<dbReference type="InterPro" id="IPR036770">
    <property type="entry name" value="Ankyrin_rpt-contain_sf"/>
</dbReference>
<dbReference type="RefSeq" id="WP_011383316.1">
    <property type="nucleotide sequence ID" value="NC_007626.1"/>
</dbReference>
<dbReference type="OrthoDB" id="7331314at2"/>
<dbReference type="HOGENOM" id="CLU_865459_0_0_5"/>
<reference evidence="2 3" key="1">
    <citation type="journal article" date="2005" name="DNA Res.">
        <title>Complete genome sequence of the facultative anaerobic magnetotactic bacterium Magnetospirillum sp. strain AMB-1.</title>
        <authorList>
            <person name="Matsunaga T."/>
            <person name="Okamura Y."/>
            <person name="Fukuda Y."/>
            <person name="Wahyudi A.T."/>
            <person name="Murase Y."/>
            <person name="Takeyama H."/>
        </authorList>
    </citation>
    <scope>NUCLEOTIDE SEQUENCE [LARGE SCALE GENOMIC DNA]</scope>
    <source>
        <strain evidence="3">ATCC 700264 / AMB-1</strain>
    </source>
</reference>
<feature type="signal peptide" evidence="1">
    <location>
        <begin position="1"/>
        <end position="21"/>
    </location>
</feature>
<dbReference type="Proteomes" id="UP000007058">
    <property type="component" value="Chromosome"/>
</dbReference>
<keyword evidence="3" id="KW-1185">Reference proteome</keyword>
<organism evidence="2 3">
    <name type="scientific">Paramagnetospirillum magneticum (strain ATCC 700264 / AMB-1)</name>
    <name type="common">Magnetospirillum magneticum</name>
    <dbReference type="NCBI Taxonomy" id="342108"/>
    <lineage>
        <taxon>Bacteria</taxon>
        <taxon>Pseudomonadati</taxon>
        <taxon>Pseudomonadota</taxon>
        <taxon>Alphaproteobacteria</taxon>
        <taxon>Rhodospirillales</taxon>
        <taxon>Magnetospirillaceae</taxon>
        <taxon>Paramagnetospirillum</taxon>
    </lineage>
</organism>
<dbReference type="Gene3D" id="1.25.40.20">
    <property type="entry name" value="Ankyrin repeat-containing domain"/>
    <property type="match status" value="1"/>
</dbReference>
<evidence type="ECO:0000313" key="2">
    <source>
        <dbReference type="EMBL" id="BAE49678.1"/>
    </source>
</evidence>
<name>Q2W8Z7_PARM1</name>
<feature type="chain" id="PRO_5004218000" evidence="1">
    <location>
        <begin position="22"/>
        <end position="321"/>
    </location>
</feature>
<dbReference type="AlphaFoldDB" id="Q2W8Z7"/>
<protein>
    <submittedName>
        <fullName evidence="2">Uncharacterized protein</fullName>
    </submittedName>
</protein>
<evidence type="ECO:0000256" key="1">
    <source>
        <dbReference type="SAM" id="SignalP"/>
    </source>
</evidence>
<dbReference type="STRING" id="342108.amb0874"/>
<dbReference type="KEGG" id="mag:amb0874"/>
<keyword evidence="1" id="KW-0732">Signal</keyword>
<evidence type="ECO:0000313" key="3">
    <source>
        <dbReference type="Proteomes" id="UP000007058"/>
    </source>
</evidence>
<proteinExistence type="predicted"/>
<gene>
    <name evidence="2" type="ordered locus">amb0874</name>
</gene>
<dbReference type="EMBL" id="AP007255">
    <property type="protein sequence ID" value="BAE49678.1"/>
    <property type="molecule type" value="Genomic_DNA"/>
</dbReference>